<evidence type="ECO:0000259" key="3">
    <source>
        <dbReference type="Pfam" id="PF04419"/>
    </source>
</evidence>
<sequence>MTRGNQREISREKAKKKLDKLGKGSKSKEDDGLSLRNKQERDAEIMRLKQKKKQELAEAASK</sequence>
<dbReference type="InterPro" id="IPR007513">
    <property type="entry name" value="SERF-like_N"/>
</dbReference>
<evidence type="ECO:0000256" key="2">
    <source>
        <dbReference type="SAM" id="MobiDB-lite"/>
    </source>
</evidence>
<evidence type="ECO:0000313" key="5">
    <source>
        <dbReference type="Proteomes" id="UP000245383"/>
    </source>
</evidence>
<comment type="caution">
    <text evidence="4">The sequence shown here is derived from an EMBL/GenBank/DDBJ whole genome shotgun (WGS) entry which is preliminary data.</text>
</comment>
<protein>
    <recommendedName>
        <fullName evidence="3">Small EDRK-rich factor-like N-terminal domain-containing protein</fullName>
    </recommendedName>
</protein>
<evidence type="ECO:0000313" key="4">
    <source>
        <dbReference type="EMBL" id="PVU94600.1"/>
    </source>
</evidence>
<organism evidence="4 5">
    <name type="scientific">Smittium simulii</name>
    <dbReference type="NCBI Taxonomy" id="133385"/>
    <lineage>
        <taxon>Eukaryota</taxon>
        <taxon>Fungi</taxon>
        <taxon>Fungi incertae sedis</taxon>
        <taxon>Zoopagomycota</taxon>
        <taxon>Kickxellomycotina</taxon>
        <taxon>Harpellomycetes</taxon>
        <taxon>Harpellales</taxon>
        <taxon>Legeriomycetaceae</taxon>
        <taxon>Smittium</taxon>
    </lineage>
</organism>
<dbReference type="EMBL" id="MBFR01000083">
    <property type="protein sequence ID" value="PVU94600.1"/>
    <property type="molecule type" value="Genomic_DNA"/>
</dbReference>
<name>A0A2T9YQG5_9FUNG</name>
<dbReference type="Pfam" id="PF04419">
    <property type="entry name" value="SERF-like_N"/>
    <property type="match status" value="1"/>
</dbReference>
<proteinExistence type="inferred from homology"/>
<reference evidence="4 5" key="1">
    <citation type="journal article" date="2018" name="MBio">
        <title>Comparative Genomics Reveals the Core Gene Toolbox for the Fungus-Insect Symbiosis.</title>
        <authorList>
            <person name="Wang Y."/>
            <person name="Stata M."/>
            <person name="Wang W."/>
            <person name="Stajich J.E."/>
            <person name="White M.M."/>
            <person name="Moncalvo J.M."/>
        </authorList>
    </citation>
    <scope>NUCLEOTIDE SEQUENCE [LARGE SCALE GENOMIC DNA]</scope>
    <source>
        <strain evidence="4 5">SWE-8-4</strain>
    </source>
</reference>
<dbReference type="STRING" id="133385.A0A2T9YQG5"/>
<accession>A0A2T9YQG5</accession>
<dbReference type="PANTHER" id="PTHR13596:SF0">
    <property type="entry name" value="SI:CH211-39K3.2-RELATED"/>
    <property type="match status" value="1"/>
</dbReference>
<dbReference type="AlphaFoldDB" id="A0A2T9YQG5"/>
<feature type="compositionally biased region" description="Basic and acidic residues" evidence="2">
    <location>
        <begin position="1"/>
        <end position="12"/>
    </location>
</feature>
<keyword evidence="5" id="KW-1185">Reference proteome</keyword>
<dbReference type="PANTHER" id="PTHR13596">
    <property type="entry name" value="SMALL EDRK-RICH FACTOR 1"/>
    <property type="match status" value="1"/>
</dbReference>
<evidence type="ECO:0000256" key="1">
    <source>
        <dbReference type="ARBA" id="ARBA00007309"/>
    </source>
</evidence>
<gene>
    <name evidence="4" type="ORF">BB561_002422</name>
</gene>
<feature type="region of interest" description="Disordered" evidence="2">
    <location>
        <begin position="1"/>
        <end position="43"/>
    </location>
</feature>
<feature type="compositionally biased region" description="Basic and acidic residues" evidence="2">
    <location>
        <begin position="19"/>
        <end position="43"/>
    </location>
</feature>
<comment type="similarity">
    <text evidence="1">Belongs to the SERF family.</text>
</comment>
<dbReference type="Proteomes" id="UP000245383">
    <property type="component" value="Unassembled WGS sequence"/>
</dbReference>
<dbReference type="InterPro" id="IPR040211">
    <property type="entry name" value="SERF1/2-like"/>
</dbReference>
<feature type="domain" description="Small EDRK-rich factor-like N-terminal" evidence="3">
    <location>
        <begin position="1"/>
        <end position="34"/>
    </location>
</feature>